<organism evidence="2 4">
    <name type="scientific">Orbilia oligospora</name>
    <name type="common">Nematode-trapping fungus</name>
    <name type="synonym">Arthrobotrys oligospora</name>
    <dbReference type="NCBI Taxonomy" id="2813651"/>
    <lineage>
        <taxon>Eukaryota</taxon>
        <taxon>Fungi</taxon>
        <taxon>Dikarya</taxon>
        <taxon>Ascomycota</taxon>
        <taxon>Pezizomycotina</taxon>
        <taxon>Orbiliomycetes</taxon>
        <taxon>Orbiliales</taxon>
        <taxon>Orbiliaceae</taxon>
        <taxon>Orbilia</taxon>
    </lineage>
</organism>
<dbReference type="Proteomes" id="UP000483672">
    <property type="component" value="Unassembled WGS sequence"/>
</dbReference>
<reference evidence="4 5" key="1">
    <citation type="submission" date="2019-06" db="EMBL/GenBank/DDBJ databases">
        <authorList>
            <person name="Palmer J.M."/>
        </authorList>
    </citation>
    <scope>NUCLEOTIDE SEQUENCE [LARGE SCALE GENOMIC DNA]</scope>
    <source>
        <strain evidence="2 4">TWF106</strain>
        <strain evidence="3 5">TWF191</strain>
        <strain evidence="1">TWF679</strain>
    </source>
</reference>
<proteinExistence type="predicted"/>
<dbReference type="EMBL" id="WIPF01000006">
    <property type="protein sequence ID" value="KAF3230822.1"/>
    <property type="molecule type" value="Genomic_DNA"/>
</dbReference>
<comment type="caution">
    <text evidence="2">The sequence shown here is derived from an EMBL/GenBank/DDBJ whole genome shotgun (WGS) entry which is preliminary data.</text>
</comment>
<name>A0A6G1MA37_ORBOL</name>
<evidence type="ECO:0008006" key="6">
    <source>
        <dbReference type="Google" id="ProtNLM"/>
    </source>
</evidence>
<accession>A0A6G1MA37</accession>
<dbReference type="OrthoDB" id="5284543at2759"/>
<dbReference type="Proteomes" id="UP000472727">
    <property type="component" value="Unassembled WGS sequence"/>
</dbReference>
<sequence length="474" mass="54480">MASFPIPWLSEVANRLQSFGFANFGTTQPTSTISRDRTPSAPKVSRLAAVNAVPYEIWVMIYDYLATKELKAISLCSRAHRERLIPLLYAHILLSEASVQGFQSGSLKDCRSLVREVTFDGLCDDSSIHKTIDLCNLYCASLEIFSNLMGVHIRFATTTDYETAIPRAISRKLSSYPLFKNLRKLCFEAKFIGYEDPAFRNWDITRARLSIEEKEFFGNELNGTSSKQEDYNFFPDSLEVASGFSFEGSLFVRPFKTLFLRQFYYPWTFYFNSASTLRSLTIHMLHGFGRHKPAVVFPEVQFLHMIVKHGIDSKMIDIMSEMCPAVQHLHLEGPHSNSDKTQRSGGATIYYLSIRNFEYLRTARLPWPYNPDTHLNHNSRWATAVVLSHSIKHWTGYTSNSFYMTSLQQVDFAKAEKQDINPVPYSSLGPSSVEEGVTEVIRLLKREDGNWGRDSSFNQQDPEYWYPYWDYSCH</sequence>
<evidence type="ECO:0000313" key="5">
    <source>
        <dbReference type="Proteomes" id="UP000483672"/>
    </source>
</evidence>
<dbReference type="EMBL" id="WIWS01000003">
    <property type="protein sequence ID" value="KAF3228744.1"/>
    <property type="molecule type" value="Genomic_DNA"/>
</dbReference>
<dbReference type="EMBL" id="WIWT01000077">
    <property type="protein sequence ID" value="KAF3203623.1"/>
    <property type="molecule type" value="Genomic_DNA"/>
</dbReference>
<gene>
    <name evidence="2" type="ORF">TWF106_006263</name>
    <name evidence="3" type="ORF">TWF191_008662</name>
    <name evidence="1" type="ORF">TWF679_010154</name>
</gene>
<protein>
    <recommendedName>
        <fullName evidence="6">F-box domain-containing protein</fullName>
    </recommendedName>
</protein>
<evidence type="ECO:0000313" key="1">
    <source>
        <dbReference type="EMBL" id="KAF3203623.1"/>
    </source>
</evidence>
<evidence type="ECO:0000313" key="3">
    <source>
        <dbReference type="EMBL" id="KAF3230822.1"/>
    </source>
</evidence>
<evidence type="ECO:0000313" key="2">
    <source>
        <dbReference type="EMBL" id="KAF3228744.1"/>
    </source>
</evidence>
<dbReference type="AlphaFoldDB" id="A0A6G1MA37"/>
<evidence type="ECO:0000313" key="4">
    <source>
        <dbReference type="Proteomes" id="UP000472727"/>
    </source>
</evidence>
<dbReference type="Proteomes" id="UP000614610">
    <property type="component" value="Unassembled WGS sequence"/>
</dbReference>